<dbReference type="eggNOG" id="COG0473">
    <property type="taxonomic scope" value="Bacteria"/>
</dbReference>
<keyword evidence="4 8" id="KW-0560">Oxidoreductase</keyword>
<dbReference type="STRING" id="349124.Hhal_0829"/>
<dbReference type="InterPro" id="IPR019818">
    <property type="entry name" value="IsoCit/isopropylmalate_DH_CS"/>
</dbReference>
<dbReference type="Gene3D" id="3.40.718.10">
    <property type="entry name" value="Isopropylmalate Dehydrogenase"/>
    <property type="match status" value="1"/>
</dbReference>
<dbReference type="Pfam" id="PF00180">
    <property type="entry name" value="Iso_dh"/>
    <property type="match status" value="1"/>
</dbReference>
<keyword evidence="9" id="KW-1185">Reference proteome</keyword>
<evidence type="ECO:0000256" key="6">
    <source>
        <dbReference type="ARBA" id="ARBA00023211"/>
    </source>
</evidence>
<reference evidence="9" key="1">
    <citation type="submission" date="2006-12" db="EMBL/GenBank/DDBJ databases">
        <title>Complete sequence of Halorhodospira halophila SL1.</title>
        <authorList>
            <consortium name="US DOE Joint Genome Institute"/>
            <person name="Copeland A."/>
            <person name="Lucas S."/>
            <person name="Lapidus A."/>
            <person name="Barry K."/>
            <person name="Detter J.C."/>
            <person name="Glavina del Rio T."/>
            <person name="Hammon N."/>
            <person name="Israni S."/>
            <person name="Dalin E."/>
            <person name="Tice H."/>
            <person name="Pitluck S."/>
            <person name="Saunders E."/>
            <person name="Brettin T."/>
            <person name="Bruce D."/>
            <person name="Han C."/>
            <person name="Tapia R."/>
            <person name="Schmutz J."/>
            <person name="Larimer F."/>
            <person name="Land M."/>
            <person name="Hauser L."/>
            <person name="Kyrpides N."/>
            <person name="Mikhailova N."/>
            <person name="Hoff W."/>
            <person name="Richardson P."/>
        </authorList>
    </citation>
    <scope>NUCLEOTIDE SEQUENCE [LARGE SCALE GENOMIC DNA]</scope>
    <source>
        <strain evidence="9">DSM 244 / SL1</strain>
    </source>
</reference>
<dbReference type="GO" id="GO:0003862">
    <property type="term" value="F:3-isopropylmalate dehydrogenase activity"/>
    <property type="evidence" value="ECO:0007669"/>
    <property type="project" value="UniProtKB-EC"/>
</dbReference>
<keyword evidence="6" id="KW-0464">Manganese</keyword>
<dbReference type="SUPFAM" id="SSF53659">
    <property type="entry name" value="Isocitrate/Isopropylmalate dehydrogenase-like"/>
    <property type="match status" value="1"/>
</dbReference>
<dbReference type="EC" id="1.1.1.85" evidence="8"/>
<dbReference type="PANTHER" id="PTHR43275">
    <property type="entry name" value="D-MALATE DEHYDROGENASE [DECARBOXYLATING]"/>
    <property type="match status" value="1"/>
</dbReference>
<evidence type="ECO:0000256" key="1">
    <source>
        <dbReference type="ARBA" id="ARBA00001936"/>
    </source>
</evidence>
<protein>
    <submittedName>
        <fullName evidence="8">3-isopropylmalate dehydrogenase</fullName>
        <ecNumber evidence="8">1.1.1.85</ecNumber>
    </submittedName>
</protein>
<dbReference type="EMBL" id="CP000544">
    <property type="protein sequence ID" value="ABM61605.1"/>
    <property type="molecule type" value="Genomic_DNA"/>
</dbReference>
<gene>
    <name evidence="8" type="ordered locus">Hhal_0829</name>
</gene>
<keyword evidence="3" id="KW-0479">Metal-binding</keyword>
<evidence type="ECO:0000256" key="4">
    <source>
        <dbReference type="ARBA" id="ARBA00023002"/>
    </source>
</evidence>
<reference evidence="8 9" key="2">
    <citation type="journal article" date="2013" name="Stand. Genomic Sci.">
        <title>Complete genome sequence of Halorhodospira halophila SL1.</title>
        <authorList>
            <person name="Challacombe J.F."/>
            <person name="Majid S."/>
            <person name="Deole R."/>
            <person name="Brettin T.S."/>
            <person name="Bruce D."/>
            <person name="Delano S.F."/>
            <person name="Detter J.C."/>
            <person name="Gleasner C.D."/>
            <person name="Han C.S."/>
            <person name="Misra M."/>
            <person name="Reitenga K.G."/>
            <person name="Mikhailova N."/>
            <person name="Woyke T."/>
            <person name="Pitluck S."/>
            <person name="Nolan M."/>
            <person name="Land M.L."/>
            <person name="Saunders E."/>
            <person name="Tapia R."/>
            <person name="Lapidus A."/>
            <person name="Ivanova N."/>
            <person name="Hoff W.D."/>
        </authorList>
    </citation>
    <scope>NUCLEOTIDE SEQUENCE [LARGE SCALE GENOMIC DNA]</scope>
    <source>
        <strain evidence="9">DSM 244 / SL1</strain>
    </source>
</reference>
<dbReference type="GO" id="GO:0051287">
    <property type="term" value="F:NAD binding"/>
    <property type="evidence" value="ECO:0007669"/>
    <property type="project" value="InterPro"/>
</dbReference>
<dbReference type="GO" id="GO:0000287">
    <property type="term" value="F:magnesium ion binding"/>
    <property type="evidence" value="ECO:0007669"/>
    <property type="project" value="InterPro"/>
</dbReference>
<sequence>MEQNQESWQVAVMPGDGIGPEVMAATRHALEALPGPALVLTELGWPAHAWHRDHGEMMPADWRGQLAGYDALLLGALGDPGPSHDAQRYCLPDGVSLAPLLQLRKGLDLWACERPAVPLAGAPMPLSDPRALHTDLLVIRENSEGEYVDQGGRLAAGTPRETATQLEVFTRAGTERIIRHAFERAARRAEERRQGLRAPRYAAADGAADAAVCVVTKRNAVQYAGELWSEVFAEVAAEYPGIATHHELIDACCMKFVSQPWQFDVVVASNLHGDILTDLAAVLAGGMGVAPSANLNPADRSVPPLFEPTHGSAPDIAGADRAHPAAMLLTAAAMLEWMGEVDPVAARSAVQLQRAVAEDIAEHGMGGRGCAEVGRAVAQRIRTAGAPSA</sequence>
<dbReference type="PROSITE" id="PS00470">
    <property type="entry name" value="IDH_IMDH"/>
    <property type="match status" value="1"/>
</dbReference>
<dbReference type="SMART" id="SM01329">
    <property type="entry name" value="Iso_dh"/>
    <property type="match status" value="1"/>
</dbReference>
<name>A1WV93_HALHL</name>
<feature type="domain" description="Isopropylmalate dehydrogenase-like" evidence="7">
    <location>
        <begin position="9"/>
        <end position="377"/>
    </location>
</feature>
<evidence type="ECO:0000256" key="2">
    <source>
        <dbReference type="ARBA" id="ARBA00001946"/>
    </source>
</evidence>
<comment type="cofactor">
    <cofactor evidence="1">
        <name>Mn(2+)</name>
        <dbReference type="ChEBI" id="CHEBI:29035"/>
    </cofactor>
</comment>
<dbReference type="Proteomes" id="UP000000647">
    <property type="component" value="Chromosome"/>
</dbReference>
<evidence type="ECO:0000313" key="8">
    <source>
        <dbReference type="EMBL" id="ABM61605.1"/>
    </source>
</evidence>
<dbReference type="InterPro" id="IPR050501">
    <property type="entry name" value="ICDH/IPMDH"/>
</dbReference>
<dbReference type="KEGG" id="hha:Hhal_0829"/>
<evidence type="ECO:0000259" key="7">
    <source>
        <dbReference type="SMART" id="SM01329"/>
    </source>
</evidence>
<keyword evidence="5" id="KW-0520">NAD</keyword>
<evidence type="ECO:0000313" key="9">
    <source>
        <dbReference type="Proteomes" id="UP000000647"/>
    </source>
</evidence>
<dbReference type="PANTHER" id="PTHR43275:SF1">
    <property type="entry name" value="D-MALATE DEHYDROGENASE [DECARBOXYLATING]"/>
    <property type="match status" value="1"/>
</dbReference>
<evidence type="ECO:0000256" key="3">
    <source>
        <dbReference type="ARBA" id="ARBA00022723"/>
    </source>
</evidence>
<dbReference type="AlphaFoldDB" id="A1WV93"/>
<comment type="cofactor">
    <cofactor evidence="2">
        <name>Mg(2+)</name>
        <dbReference type="ChEBI" id="CHEBI:18420"/>
    </cofactor>
</comment>
<accession>A1WV93</accession>
<dbReference type="RefSeq" id="WP_011813628.1">
    <property type="nucleotide sequence ID" value="NC_008789.1"/>
</dbReference>
<proteinExistence type="predicted"/>
<dbReference type="InterPro" id="IPR024084">
    <property type="entry name" value="IsoPropMal-DH-like_dom"/>
</dbReference>
<organism evidence="8 9">
    <name type="scientific">Halorhodospira halophila (strain DSM 244 / SL1)</name>
    <name type="common">Ectothiorhodospira halophila (strain DSM 244 / SL1)</name>
    <dbReference type="NCBI Taxonomy" id="349124"/>
    <lineage>
        <taxon>Bacteria</taxon>
        <taxon>Pseudomonadati</taxon>
        <taxon>Pseudomonadota</taxon>
        <taxon>Gammaproteobacteria</taxon>
        <taxon>Chromatiales</taxon>
        <taxon>Ectothiorhodospiraceae</taxon>
        <taxon>Halorhodospira</taxon>
    </lineage>
</organism>
<evidence type="ECO:0000256" key="5">
    <source>
        <dbReference type="ARBA" id="ARBA00023027"/>
    </source>
</evidence>
<dbReference type="OrthoDB" id="9767905at2"/>
<dbReference type="HOGENOM" id="CLU_031953_0_1_6"/>